<geneLocation type="plasmid" evidence="3 5">
    <name>unnamed4</name>
</geneLocation>
<dbReference type="Proteomes" id="UP000237718">
    <property type="component" value="Unassembled WGS sequence"/>
</dbReference>
<gene>
    <name evidence="2" type="ORF">CLV89_11453</name>
    <name evidence="3" type="ORF">R1T40_21415</name>
</gene>
<accession>A0A2T1AAJ2</accession>
<evidence type="ECO:0008006" key="6">
    <source>
        <dbReference type="Google" id="ProtNLM"/>
    </source>
</evidence>
<evidence type="ECO:0000313" key="4">
    <source>
        <dbReference type="Proteomes" id="UP000237718"/>
    </source>
</evidence>
<evidence type="ECO:0000313" key="5">
    <source>
        <dbReference type="Proteomes" id="UP001302666"/>
    </source>
</evidence>
<feature type="signal peptide" evidence="1">
    <location>
        <begin position="1"/>
        <end position="21"/>
    </location>
</feature>
<evidence type="ECO:0000256" key="1">
    <source>
        <dbReference type="SAM" id="SignalP"/>
    </source>
</evidence>
<evidence type="ECO:0000313" key="3">
    <source>
        <dbReference type="EMBL" id="WOI35503.1"/>
    </source>
</evidence>
<dbReference type="EMBL" id="PVUF01000014">
    <property type="protein sequence ID" value="PRZ45602.1"/>
    <property type="molecule type" value="Genomic_DNA"/>
</dbReference>
<dbReference type="RefSeq" id="WP_106165021.1">
    <property type="nucleotide sequence ID" value="NZ_CP136707.1"/>
</dbReference>
<keyword evidence="5" id="KW-1185">Reference proteome</keyword>
<reference evidence="2 4" key="1">
    <citation type="submission" date="2018-03" db="EMBL/GenBank/DDBJ databases">
        <title>Genomic Encyclopedia of Archaeal and Bacterial Type Strains, Phase II (KMG-II): from individual species to whole genera.</title>
        <authorList>
            <person name="Goeker M."/>
        </authorList>
    </citation>
    <scope>NUCLEOTIDE SEQUENCE [LARGE SCALE GENOMIC DNA]</scope>
    <source>
        <strain evidence="2 4">DSM 25328</strain>
    </source>
</reference>
<keyword evidence="1" id="KW-0732">Signal</keyword>
<dbReference type="OrthoDB" id="7858769at2"/>
<sequence>MKTTVISLTLISAFTLSGCMGGVSQTSANVMGMQSIAGVQRSAQAQPTEKDLALSCSQVQSELSRIYARMEEVNKSERARERNANLTGGLLDAGLSVVGAGAIANAGSAQAISNIGTATTVAGAAASTTRGSGPSAQTYNEAMAMAERSSVLERVKLAKGC</sequence>
<evidence type="ECO:0000313" key="2">
    <source>
        <dbReference type="EMBL" id="PRZ45602.1"/>
    </source>
</evidence>
<dbReference type="EMBL" id="CP136707">
    <property type="protein sequence ID" value="WOI35503.1"/>
    <property type="molecule type" value="Genomic_DNA"/>
</dbReference>
<dbReference type="AlphaFoldDB" id="A0A2T1AAJ2"/>
<feature type="chain" id="PRO_5015597536" description="Glycine zipper family protein" evidence="1">
    <location>
        <begin position="22"/>
        <end position="161"/>
    </location>
</feature>
<protein>
    <recommendedName>
        <fullName evidence="6">Glycine zipper family protein</fullName>
    </recommendedName>
</protein>
<keyword evidence="3" id="KW-0614">Plasmid</keyword>
<dbReference type="PROSITE" id="PS51257">
    <property type="entry name" value="PROKAR_LIPOPROTEIN"/>
    <property type="match status" value="1"/>
</dbReference>
<name>A0A2T1AAJ2_TRISK</name>
<reference evidence="3 5" key="2">
    <citation type="submission" date="2023-10" db="EMBL/GenBank/DDBJ databases">
        <title>Eight complete genome sequences of bacteria isolated from laboratory stock of Giant Kelp gametophytes.</title>
        <authorList>
            <person name="Tolentino B."/>
            <person name="Nuzhdin S."/>
        </authorList>
    </citation>
    <scope>NUCLEOTIDE SEQUENCE [LARGE SCALE GENOMIC DNA]</scope>
    <source>
        <strain evidence="3 5">LC.270.F.C4</strain>
        <plasmid evidence="3 5">unnamed4</plasmid>
    </source>
</reference>
<organism evidence="2 4">
    <name type="scientific">Tritonibacter scottomollicae</name>
    <name type="common">Epibacterium scottomollicae</name>
    <dbReference type="NCBI Taxonomy" id="483013"/>
    <lineage>
        <taxon>Bacteria</taxon>
        <taxon>Pseudomonadati</taxon>
        <taxon>Pseudomonadota</taxon>
        <taxon>Alphaproteobacteria</taxon>
        <taxon>Rhodobacterales</taxon>
        <taxon>Paracoccaceae</taxon>
        <taxon>Tritonibacter</taxon>
    </lineage>
</organism>
<dbReference type="Proteomes" id="UP001302666">
    <property type="component" value="Plasmid unnamed4"/>
</dbReference>
<proteinExistence type="predicted"/>